<protein>
    <submittedName>
        <fullName evidence="1">Uncharacterized protein</fullName>
    </submittedName>
</protein>
<keyword evidence="2" id="KW-1185">Reference proteome</keyword>
<dbReference type="Proteomes" id="UP000265691">
    <property type="component" value="Unassembled WGS sequence"/>
</dbReference>
<name>A0A3A1Y2U0_9GAMM</name>
<proteinExistence type="predicted"/>
<dbReference type="EMBL" id="NRHC01000079">
    <property type="protein sequence ID" value="RIY31761.1"/>
    <property type="molecule type" value="Genomic_DNA"/>
</dbReference>
<dbReference type="OrthoDB" id="9812283at2"/>
<comment type="caution">
    <text evidence="1">The sequence shown here is derived from an EMBL/GenBank/DDBJ whole genome shotgun (WGS) entry which is preliminary data.</text>
</comment>
<dbReference type="Pfam" id="PF13289">
    <property type="entry name" value="SIR2_2"/>
    <property type="match status" value="1"/>
</dbReference>
<sequence length="460" mass="53954">MKILFNSPRLSSGKYNNIDDFVRDNKIELDPQVEILPVYRASFRSPEWIDKVVHFSLDGQDYSMSKEDDEKLRRSNNGKKLLSRYLHDKFQLNNVVVLAGSGMSMSLNNSTQDETSEYNFLAPSMTDLWIAATKWEYLHKTEEFEKVVTIKDICEILEMEYKDDKILNIEDFLSLCNGYCQFRTSKADFLHYVKTFKDYIVKEIIRLTNFVDKVPEENWRAHTNFLRKLCSYRQKDKDDNERLKVFTTNYDMAIEVAASKNEFIVLDGFKVFPPHRFSPHNIYNLDFYNKRKSINGNIVRAEDVIYLYKIHGSVNWYKNDKGEIFKDSKVDLSRFETNSNITPLIVCPSKDKYEETNDSPYNEMMDYFKDSLSISNSVLICIGFGFNDKHINSVIKRSLEKNEDLSVIVVAPNLLEKQSSINPEMKELLLQYMCNSKDERIMFVDSTFGEFNGYMEELIN</sequence>
<evidence type="ECO:0000313" key="2">
    <source>
        <dbReference type="Proteomes" id="UP000265691"/>
    </source>
</evidence>
<reference evidence="1 2" key="1">
    <citation type="submission" date="2017-08" db="EMBL/GenBank/DDBJ databases">
        <title>Reclassification of Bisgaard taxon 37 and 44.</title>
        <authorList>
            <person name="Christensen H."/>
        </authorList>
    </citation>
    <scope>NUCLEOTIDE SEQUENCE [LARGE SCALE GENOMIC DNA]</scope>
    <source>
        <strain evidence="1 2">B96_3</strain>
    </source>
</reference>
<accession>A0A3A1Y2U0</accession>
<gene>
    <name evidence="1" type="ORF">CKF54_06130</name>
</gene>
<dbReference type="RefSeq" id="WP_119525486.1">
    <property type="nucleotide sequence ID" value="NZ_NRHC01000079.1"/>
</dbReference>
<organism evidence="1 2">
    <name type="scientific">Psittacicella hinzii</name>
    <dbReference type="NCBI Taxonomy" id="2028575"/>
    <lineage>
        <taxon>Bacteria</taxon>
        <taxon>Pseudomonadati</taxon>
        <taxon>Pseudomonadota</taxon>
        <taxon>Gammaproteobacteria</taxon>
        <taxon>Pasteurellales</taxon>
        <taxon>Psittacicellaceae</taxon>
        <taxon>Psittacicella</taxon>
    </lineage>
</organism>
<dbReference type="AlphaFoldDB" id="A0A3A1Y2U0"/>
<evidence type="ECO:0000313" key="1">
    <source>
        <dbReference type="EMBL" id="RIY31761.1"/>
    </source>
</evidence>